<evidence type="ECO:0000256" key="9">
    <source>
        <dbReference type="RuleBase" id="RU362000"/>
    </source>
</evidence>
<reference evidence="10 11" key="1">
    <citation type="submission" date="2024-04" db="EMBL/GenBank/DDBJ databases">
        <authorList>
            <consortium name="Genoscope - CEA"/>
            <person name="William W."/>
        </authorList>
    </citation>
    <scope>NUCLEOTIDE SEQUENCE [LARGE SCALE GENOMIC DNA]</scope>
</reference>
<accession>A0AAV2H0W8</accession>
<comment type="similarity">
    <text evidence="2 9">Belongs to the sideroflexin family.</text>
</comment>
<feature type="transmembrane region" description="Helical" evidence="9">
    <location>
        <begin position="152"/>
        <end position="170"/>
    </location>
</feature>
<dbReference type="EMBL" id="CAXITT010000001">
    <property type="protein sequence ID" value="CAL1525914.1"/>
    <property type="molecule type" value="Genomic_DNA"/>
</dbReference>
<keyword evidence="11" id="KW-1185">Reference proteome</keyword>
<proteinExistence type="inferred from homology"/>
<evidence type="ECO:0000313" key="10">
    <source>
        <dbReference type="EMBL" id="CAL1525914.1"/>
    </source>
</evidence>
<dbReference type="Proteomes" id="UP001497497">
    <property type="component" value="Unassembled WGS sequence"/>
</dbReference>
<comment type="subcellular location">
    <subcellularLocation>
        <location evidence="1 9">Mitochondrion membrane</location>
        <topology evidence="1 9">Multi-pass membrane protein</topology>
    </subcellularLocation>
</comment>
<keyword evidence="3" id="KW-0813">Transport</keyword>
<feature type="transmembrane region" description="Helical" evidence="9">
    <location>
        <begin position="232"/>
        <end position="254"/>
    </location>
</feature>
<dbReference type="PANTHER" id="PTHR11153:SF14">
    <property type="entry name" value="SIDEROFLEXIN-2"/>
    <property type="match status" value="1"/>
</dbReference>
<keyword evidence="8 9" id="KW-0472">Membrane</keyword>
<dbReference type="Pfam" id="PF03820">
    <property type="entry name" value="SFXNs"/>
    <property type="match status" value="1"/>
</dbReference>
<dbReference type="InterPro" id="IPR004686">
    <property type="entry name" value="Mtc"/>
</dbReference>
<keyword evidence="5" id="KW-0029">Amino-acid transport</keyword>
<evidence type="ECO:0000256" key="8">
    <source>
        <dbReference type="ARBA" id="ARBA00023136"/>
    </source>
</evidence>
<dbReference type="GO" id="GO:0015075">
    <property type="term" value="F:monoatomic ion transmembrane transporter activity"/>
    <property type="evidence" value="ECO:0007669"/>
    <property type="project" value="InterPro"/>
</dbReference>
<organism evidence="10 11">
    <name type="scientific">Lymnaea stagnalis</name>
    <name type="common">Great pond snail</name>
    <name type="synonym">Helix stagnalis</name>
    <dbReference type="NCBI Taxonomy" id="6523"/>
    <lineage>
        <taxon>Eukaryota</taxon>
        <taxon>Metazoa</taxon>
        <taxon>Spiralia</taxon>
        <taxon>Lophotrochozoa</taxon>
        <taxon>Mollusca</taxon>
        <taxon>Gastropoda</taxon>
        <taxon>Heterobranchia</taxon>
        <taxon>Euthyneura</taxon>
        <taxon>Panpulmonata</taxon>
        <taxon>Hygrophila</taxon>
        <taxon>Lymnaeoidea</taxon>
        <taxon>Lymnaeidae</taxon>
        <taxon>Lymnaea</taxon>
    </lineage>
</organism>
<keyword evidence="6 9" id="KW-1133">Transmembrane helix</keyword>
<evidence type="ECO:0000256" key="6">
    <source>
        <dbReference type="ARBA" id="ARBA00022989"/>
    </source>
</evidence>
<keyword evidence="7 9" id="KW-0496">Mitochondrion</keyword>
<evidence type="ECO:0000256" key="4">
    <source>
        <dbReference type="ARBA" id="ARBA00022692"/>
    </source>
</evidence>
<name>A0AAV2H0W8_LYMST</name>
<keyword evidence="4 9" id="KW-0812">Transmembrane</keyword>
<evidence type="ECO:0000256" key="2">
    <source>
        <dbReference type="ARBA" id="ARBA00005974"/>
    </source>
</evidence>
<dbReference type="NCBIfam" id="TIGR00798">
    <property type="entry name" value="mtc"/>
    <property type="match status" value="1"/>
</dbReference>
<evidence type="ECO:0000256" key="1">
    <source>
        <dbReference type="ARBA" id="ARBA00004225"/>
    </source>
</evidence>
<feature type="transmembrane region" description="Helical" evidence="9">
    <location>
        <begin position="107"/>
        <end position="128"/>
    </location>
</feature>
<dbReference type="PANTHER" id="PTHR11153">
    <property type="entry name" value="SIDEROFLEXIN"/>
    <property type="match status" value="1"/>
</dbReference>
<gene>
    <name evidence="10" type="ORF">GSLYS_00000091001</name>
</gene>
<dbReference type="AlphaFoldDB" id="A0AAV2H0W8"/>
<dbReference type="GO" id="GO:0005743">
    <property type="term" value="C:mitochondrial inner membrane"/>
    <property type="evidence" value="ECO:0007669"/>
    <property type="project" value="TreeGrafter"/>
</dbReference>
<feature type="transmembrane region" description="Helical" evidence="9">
    <location>
        <begin position="275"/>
        <end position="294"/>
    </location>
</feature>
<comment type="caution">
    <text evidence="10">The sequence shown here is derived from an EMBL/GenBank/DDBJ whole genome shotgun (WGS) entry which is preliminary data.</text>
</comment>
<sequence length="333" mass="36955">MARLLSNNSSENRIDLSKSPYDQSTFMGRLRYFAWVTDPRLTIIPSKQIYESKELLEKYRHCQEPAGTTEKQIRRAQQIYLSAFHPDSGDLQNLFGRMSFQVPGGMVLIGAMITFYKSTGAVIFWQWANQSFNALVNYTNSNATMEVNNKQLATAYVSATTSALVVALGLKKVLATRASPLVQRFVPFAAVAAANAVNIPLMRQSELVDGILVCDENGNPITKSKYAAVKGIGQVLISRIFIAAPSMTVLPVLMERLEKTKLFRRHGWLSGACQVLFSGLLLLITVPVGCAIFPQRCSISSSQLSILDHKRVEELRKAGSVNLPERLYFNKGL</sequence>
<dbReference type="GO" id="GO:0140300">
    <property type="term" value="P:serine import into mitochondrion"/>
    <property type="evidence" value="ECO:0007669"/>
    <property type="project" value="TreeGrafter"/>
</dbReference>
<evidence type="ECO:0000313" key="11">
    <source>
        <dbReference type="Proteomes" id="UP001497497"/>
    </source>
</evidence>
<evidence type="ECO:0000256" key="3">
    <source>
        <dbReference type="ARBA" id="ARBA00022448"/>
    </source>
</evidence>
<evidence type="ECO:0000256" key="5">
    <source>
        <dbReference type="ARBA" id="ARBA00022970"/>
    </source>
</evidence>
<evidence type="ECO:0000256" key="7">
    <source>
        <dbReference type="ARBA" id="ARBA00023128"/>
    </source>
</evidence>
<protein>
    <recommendedName>
        <fullName evidence="9">Sidoreflexin</fullName>
    </recommendedName>
</protein>